<evidence type="ECO:0000313" key="2">
    <source>
        <dbReference type="Proteomes" id="UP000075809"/>
    </source>
</evidence>
<name>A0A151WZ71_9HYME</name>
<dbReference type="Proteomes" id="UP000075809">
    <property type="component" value="Unassembled WGS sequence"/>
</dbReference>
<evidence type="ECO:0000313" key="1">
    <source>
        <dbReference type="EMBL" id="KYQ53192.1"/>
    </source>
</evidence>
<organism evidence="1 2">
    <name type="scientific">Mycetomoellerius zeteki</name>
    <dbReference type="NCBI Taxonomy" id="64791"/>
    <lineage>
        <taxon>Eukaryota</taxon>
        <taxon>Metazoa</taxon>
        <taxon>Ecdysozoa</taxon>
        <taxon>Arthropoda</taxon>
        <taxon>Hexapoda</taxon>
        <taxon>Insecta</taxon>
        <taxon>Pterygota</taxon>
        <taxon>Neoptera</taxon>
        <taxon>Endopterygota</taxon>
        <taxon>Hymenoptera</taxon>
        <taxon>Apocrita</taxon>
        <taxon>Aculeata</taxon>
        <taxon>Formicoidea</taxon>
        <taxon>Formicidae</taxon>
        <taxon>Myrmicinae</taxon>
        <taxon>Mycetomoellerius</taxon>
    </lineage>
</organism>
<reference evidence="1 2" key="1">
    <citation type="submission" date="2015-09" db="EMBL/GenBank/DDBJ databases">
        <title>Trachymyrmex zeteki WGS genome.</title>
        <authorList>
            <person name="Nygaard S."/>
            <person name="Hu H."/>
            <person name="Boomsma J."/>
            <person name="Zhang G."/>
        </authorList>
    </citation>
    <scope>NUCLEOTIDE SEQUENCE [LARGE SCALE GENOMIC DNA]</scope>
    <source>
        <strain evidence="1">Tzet28-1</strain>
        <tissue evidence="1">Whole body</tissue>
    </source>
</reference>
<dbReference type="AlphaFoldDB" id="A0A151WZ71"/>
<dbReference type="EMBL" id="KQ982649">
    <property type="protein sequence ID" value="KYQ53192.1"/>
    <property type="molecule type" value="Genomic_DNA"/>
</dbReference>
<gene>
    <name evidence="1" type="ORF">ALC60_07923</name>
</gene>
<accession>A0A151WZ71</accession>
<proteinExistence type="predicted"/>
<keyword evidence="2" id="KW-1185">Reference proteome</keyword>
<sequence>MEKKIYCLIGERCKRITFSSLVHDGLIEINNNDSLLQSMINNKIIILQKVDCGRNKFCDIEEDEEIHDKKLKYLLFEKSNLVVKRVLGLTCAGDFTQKKKQIKTVNLTDIKVLK</sequence>
<protein>
    <submittedName>
        <fullName evidence="1">Uncharacterized protein</fullName>
    </submittedName>
</protein>